<dbReference type="AlphaFoldDB" id="A0A1F6AR77"/>
<dbReference type="InterPro" id="IPR029063">
    <property type="entry name" value="SAM-dependent_MTases_sf"/>
</dbReference>
<dbReference type="GO" id="GO:0008757">
    <property type="term" value="F:S-adenosylmethionine-dependent methyltransferase activity"/>
    <property type="evidence" value="ECO:0007669"/>
    <property type="project" value="InterPro"/>
</dbReference>
<evidence type="ECO:0000259" key="1">
    <source>
        <dbReference type="Pfam" id="PF08241"/>
    </source>
</evidence>
<dbReference type="EMBL" id="MFJR01000006">
    <property type="protein sequence ID" value="OGG27194.1"/>
    <property type="molecule type" value="Genomic_DNA"/>
</dbReference>
<accession>A0A1F6AR77</accession>
<dbReference type="Gene3D" id="3.40.50.150">
    <property type="entry name" value="Vaccinia Virus protein VP39"/>
    <property type="match status" value="1"/>
</dbReference>
<comment type="caution">
    <text evidence="2">The sequence shown here is derived from an EMBL/GenBank/DDBJ whole genome shotgun (WGS) entry which is preliminary data.</text>
</comment>
<dbReference type="Pfam" id="PF08241">
    <property type="entry name" value="Methyltransf_11"/>
    <property type="match status" value="1"/>
</dbReference>
<reference evidence="2 3" key="1">
    <citation type="journal article" date="2016" name="Nat. Commun.">
        <title>Thousands of microbial genomes shed light on interconnected biogeochemical processes in an aquifer system.</title>
        <authorList>
            <person name="Anantharaman K."/>
            <person name="Brown C.T."/>
            <person name="Hug L.A."/>
            <person name="Sharon I."/>
            <person name="Castelle C.J."/>
            <person name="Probst A.J."/>
            <person name="Thomas B.C."/>
            <person name="Singh A."/>
            <person name="Wilkins M.J."/>
            <person name="Karaoz U."/>
            <person name="Brodie E.L."/>
            <person name="Williams K.H."/>
            <person name="Hubbard S.S."/>
            <person name="Banfield J.F."/>
        </authorList>
    </citation>
    <scope>NUCLEOTIDE SEQUENCE [LARGE SCALE GENOMIC DNA]</scope>
</reference>
<dbReference type="SUPFAM" id="SSF53335">
    <property type="entry name" value="S-adenosyl-L-methionine-dependent methyltransferases"/>
    <property type="match status" value="1"/>
</dbReference>
<evidence type="ECO:0000313" key="2">
    <source>
        <dbReference type="EMBL" id="OGG27194.1"/>
    </source>
</evidence>
<dbReference type="PANTHER" id="PTHR43591:SF24">
    <property type="entry name" value="2-METHOXY-6-POLYPRENYL-1,4-BENZOQUINOL METHYLASE, MITOCHONDRIAL"/>
    <property type="match status" value="1"/>
</dbReference>
<feature type="domain" description="Methyltransferase type 11" evidence="1">
    <location>
        <begin position="44"/>
        <end position="134"/>
    </location>
</feature>
<dbReference type="InterPro" id="IPR013216">
    <property type="entry name" value="Methyltransf_11"/>
</dbReference>
<evidence type="ECO:0000313" key="3">
    <source>
        <dbReference type="Proteomes" id="UP000176609"/>
    </source>
</evidence>
<gene>
    <name evidence="2" type="ORF">A2960_03200</name>
</gene>
<organism evidence="2 3">
    <name type="scientific">Candidatus Gottesmanbacteria bacterium RIFCSPLOWO2_01_FULL_39_12b</name>
    <dbReference type="NCBI Taxonomy" id="1798388"/>
    <lineage>
        <taxon>Bacteria</taxon>
        <taxon>Candidatus Gottesmaniibacteriota</taxon>
    </lineage>
</organism>
<dbReference type="CDD" id="cd02440">
    <property type="entry name" value="AdoMet_MTases"/>
    <property type="match status" value="1"/>
</dbReference>
<dbReference type="PANTHER" id="PTHR43591">
    <property type="entry name" value="METHYLTRANSFERASE"/>
    <property type="match status" value="1"/>
</dbReference>
<protein>
    <recommendedName>
        <fullName evidence="1">Methyltransferase type 11 domain-containing protein</fullName>
    </recommendedName>
</protein>
<sequence length="248" mass="29446">MQKHYYDLRFKVDEEEWRARVKRELIFQFWDVFAPKGKKTIKMLDLGCGSGLFQYEFEKRFPGVKSWGIDISKEAISYCRARGIKKTWAYNGKTIPFKDNYFDSVKAIDVLEHIQNDRAALDEIKRVLKNKGLGFFLVPAHKTLWSTRDIRLKHKRRYENGELEEKCREAGFKLLISKNVDFALYFVLLIMCKFSPRKNKVPHLTRETALTNYILDYLILKYEQLENKLQNYLNFPIGISKLIIVEKN</sequence>
<dbReference type="Proteomes" id="UP000176609">
    <property type="component" value="Unassembled WGS sequence"/>
</dbReference>
<name>A0A1F6AR77_9BACT</name>
<proteinExistence type="predicted"/>